<dbReference type="AlphaFoldDB" id="A0A1M5B7D0"/>
<dbReference type="EMBL" id="FQVI01000024">
    <property type="protein sequence ID" value="SHF38316.1"/>
    <property type="molecule type" value="Genomic_DNA"/>
</dbReference>
<dbReference type="InterPro" id="IPR042106">
    <property type="entry name" value="Nuo/plastoQ_OxRdtase_6_NuoJ"/>
</dbReference>
<comment type="subcellular location">
    <subcellularLocation>
        <location evidence="1">Cell membrane</location>
        <topology evidence="1">Multi-pass membrane protein</topology>
    </subcellularLocation>
</comment>
<sequence>MLTAFKFVMFFGLIVCALSACLARRLLISVAIFMSYSVIMSILWVVLKSPDLAITEAAVGAGVTSVLFFVTLKRIRAIGEDEKHE</sequence>
<organism evidence="8 9">
    <name type="scientific">Lactonifactor longoviformis DSM 17459</name>
    <dbReference type="NCBI Taxonomy" id="1122155"/>
    <lineage>
        <taxon>Bacteria</taxon>
        <taxon>Bacillati</taxon>
        <taxon>Bacillota</taxon>
        <taxon>Clostridia</taxon>
        <taxon>Eubacteriales</taxon>
        <taxon>Clostridiaceae</taxon>
        <taxon>Lactonifactor</taxon>
    </lineage>
</organism>
<evidence type="ECO:0000256" key="1">
    <source>
        <dbReference type="ARBA" id="ARBA00004651"/>
    </source>
</evidence>
<gene>
    <name evidence="8" type="ORF">SAMN02745158_03524</name>
</gene>
<dbReference type="GO" id="GO:0005886">
    <property type="term" value="C:plasma membrane"/>
    <property type="evidence" value="ECO:0007669"/>
    <property type="project" value="UniProtKB-SubCell"/>
</dbReference>
<name>A0A1M5B7D0_9CLOT</name>
<feature type="transmembrane region" description="Helical" evidence="6">
    <location>
        <begin position="30"/>
        <end position="47"/>
    </location>
</feature>
<evidence type="ECO:0000313" key="9">
    <source>
        <dbReference type="Proteomes" id="UP000184245"/>
    </source>
</evidence>
<dbReference type="Gene3D" id="1.20.120.1200">
    <property type="entry name" value="NADH-ubiquinone/plastoquinone oxidoreductase chain 6, subunit NuoJ"/>
    <property type="match status" value="1"/>
</dbReference>
<accession>A0A1M5B7D0</accession>
<dbReference type="PROSITE" id="PS51257">
    <property type="entry name" value="PROKAR_LIPOPROTEIN"/>
    <property type="match status" value="1"/>
</dbReference>
<dbReference type="RefSeq" id="WP_072854089.1">
    <property type="nucleotide sequence ID" value="NZ_FQVI01000024.1"/>
</dbReference>
<keyword evidence="3 6" id="KW-0812">Transmembrane</keyword>
<evidence type="ECO:0000256" key="6">
    <source>
        <dbReference type="SAM" id="Phobius"/>
    </source>
</evidence>
<feature type="transmembrane region" description="Helical" evidence="6">
    <location>
        <begin position="6"/>
        <end position="23"/>
    </location>
</feature>
<evidence type="ECO:0000256" key="5">
    <source>
        <dbReference type="ARBA" id="ARBA00023136"/>
    </source>
</evidence>
<keyword evidence="9" id="KW-1185">Reference proteome</keyword>
<keyword evidence="4 6" id="KW-1133">Transmembrane helix</keyword>
<feature type="domain" description="MrpA C-terminal/MbhD" evidence="7">
    <location>
        <begin position="13"/>
        <end position="76"/>
    </location>
</feature>
<dbReference type="Pfam" id="PF13244">
    <property type="entry name" value="MbhD"/>
    <property type="match status" value="1"/>
</dbReference>
<reference evidence="8 9" key="1">
    <citation type="submission" date="2016-11" db="EMBL/GenBank/DDBJ databases">
        <authorList>
            <person name="Jaros S."/>
            <person name="Januszkiewicz K."/>
            <person name="Wedrychowicz H."/>
        </authorList>
    </citation>
    <scope>NUCLEOTIDE SEQUENCE [LARGE SCALE GENOMIC DNA]</scope>
    <source>
        <strain evidence="8 9">DSM 17459</strain>
    </source>
</reference>
<evidence type="ECO:0000259" key="7">
    <source>
        <dbReference type="Pfam" id="PF13244"/>
    </source>
</evidence>
<dbReference type="Proteomes" id="UP000184245">
    <property type="component" value="Unassembled WGS sequence"/>
</dbReference>
<dbReference type="STRING" id="1122155.SAMN02745158_03524"/>
<evidence type="ECO:0000256" key="2">
    <source>
        <dbReference type="ARBA" id="ARBA00022475"/>
    </source>
</evidence>
<evidence type="ECO:0000313" key="8">
    <source>
        <dbReference type="EMBL" id="SHF38316.1"/>
    </source>
</evidence>
<keyword evidence="2" id="KW-1003">Cell membrane</keyword>
<evidence type="ECO:0000256" key="4">
    <source>
        <dbReference type="ARBA" id="ARBA00022989"/>
    </source>
</evidence>
<feature type="transmembrane region" description="Helical" evidence="6">
    <location>
        <begin position="53"/>
        <end position="72"/>
    </location>
</feature>
<protein>
    <submittedName>
        <fullName evidence="8">Uncharacterized MnhB-related membrane protein</fullName>
    </submittedName>
</protein>
<keyword evidence="5 6" id="KW-0472">Membrane</keyword>
<dbReference type="InterPro" id="IPR025383">
    <property type="entry name" value="MrpA_C/MbhD"/>
</dbReference>
<evidence type="ECO:0000256" key="3">
    <source>
        <dbReference type="ARBA" id="ARBA00022692"/>
    </source>
</evidence>
<proteinExistence type="predicted"/>